<dbReference type="EMBL" id="QVQW01000039">
    <property type="protein sequence ID" value="RKU43708.1"/>
    <property type="molecule type" value="Genomic_DNA"/>
</dbReference>
<dbReference type="Proteomes" id="UP000275385">
    <property type="component" value="Unassembled WGS sequence"/>
</dbReference>
<feature type="compositionally biased region" description="Polar residues" evidence="1">
    <location>
        <begin position="308"/>
        <end position="323"/>
    </location>
</feature>
<feature type="compositionally biased region" description="Low complexity" evidence="1">
    <location>
        <begin position="250"/>
        <end position="263"/>
    </location>
</feature>
<sequence length="590" mass="62891">MGHTSGLSSVGGAGKKISKARSKMAKPVLKKLSQSTSNSLDLNRGWDEQPHMAQWMGGSGQTFGEAEFIHGGSSQGVGKSARDVSFEIPGRSSLNLAREGVGSRASAARNTSASFHHHGRSLSGNSHHSVATSGSGGTRVGSFVHPFQQLPRTSTSTPPLGYAGSSTSFDVGTITLRDYSPTITEYEDDDADVGGASGSILDLRDAGSLTEPSPAGPFHFSLQQGHHNSNSAAPNPAPKPRRPSLGSHRTSSVSDITSTTTATLRGKKTGRTTPTISSSRLVSTKSDLQLNLGSSSDLPLNKAPVLKSTKTAPVASPTSSSIPMSPLRTSLDAIGIPRLRSHSEVDSAARQEQIRKARRKFEERERAKEEKYDREQVYKRDRRDTKEALKIEKKTQEWYKATGVSENAGGIGLGVGSFNCSKANLSTSLAGSTILETPGSTSGRPSFSRKHTPTNVSSTFTVSESASGGAKVFGKRKGSSPGVGSLARSSSGLNDITTIRTSGGFDRADYANDGDAEKQQGMFAGNSYDAVPGQTPPMFGTPAYNEDSFARPPQPLRMPSRKKQAKEKTQSTWHIFRMWFLAKIMRITRR</sequence>
<feature type="compositionally biased region" description="Polar residues" evidence="1">
    <location>
        <begin position="32"/>
        <end position="41"/>
    </location>
</feature>
<feature type="region of interest" description="Disordered" evidence="1">
    <location>
        <begin position="204"/>
        <end position="326"/>
    </location>
</feature>
<evidence type="ECO:0000256" key="1">
    <source>
        <dbReference type="SAM" id="MobiDB-lite"/>
    </source>
</evidence>
<proteinExistence type="predicted"/>
<feature type="region of interest" description="Disordered" evidence="1">
    <location>
        <begin position="543"/>
        <end position="568"/>
    </location>
</feature>
<dbReference type="OrthoDB" id="5377213at2759"/>
<dbReference type="STRING" id="177199.A0A420Y739"/>
<feature type="compositionally biased region" description="Polar residues" evidence="1">
    <location>
        <begin position="122"/>
        <end position="133"/>
    </location>
</feature>
<dbReference type="AlphaFoldDB" id="A0A420Y739"/>
<protein>
    <submittedName>
        <fullName evidence="2">Uncharacterized protein</fullName>
    </submittedName>
</protein>
<name>A0A420Y739_9PEZI</name>
<keyword evidence="3" id="KW-1185">Reference proteome</keyword>
<feature type="region of interest" description="Disordered" evidence="1">
    <location>
        <begin position="1"/>
        <end position="45"/>
    </location>
</feature>
<accession>A0A420Y739</accession>
<feature type="compositionally biased region" description="Polar residues" evidence="1">
    <location>
        <begin position="453"/>
        <end position="466"/>
    </location>
</feature>
<evidence type="ECO:0000313" key="3">
    <source>
        <dbReference type="Proteomes" id="UP000275385"/>
    </source>
</evidence>
<feature type="compositionally biased region" description="Polar residues" evidence="1">
    <location>
        <begin position="271"/>
        <end position="298"/>
    </location>
</feature>
<comment type="caution">
    <text evidence="2">The sequence shown here is derived from an EMBL/GenBank/DDBJ whole genome shotgun (WGS) entry which is preliminary data.</text>
</comment>
<organism evidence="2 3">
    <name type="scientific">Coniochaeta pulveracea</name>
    <dbReference type="NCBI Taxonomy" id="177199"/>
    <lineage>
        <taxon>Eukaryota</taxon>
        <taxon>Fungi</taxon>
        <taxon>Dikarya</taxon>
        <taxon>Ascomycota</taxon>
        <taxon>Pezizomycotina</taxon>
        <taxon>Sordariomycetes</taxon>
        <taxon>Sordariomycetidae</taxon>
        <taxon>Coniochaetales</taxon>
        <taxon>Coniochaetaceae</taxon>
        <taxon>Coniochaeta</taxon>
    </lineage>
</organism>
<reference evidence="2 3" key="1">
    <citation type="submission" date="2018-08" db="EMBL/GenBank/DDBJ databases">
        <title>Draft genome of the lignicolous fungus Coniochaeta pulveracea.</title>
        <authorList>
            <person name="Borstlap C.J."/>
            <person name="De Witt R.N."/>
            <person name="Botha A."/>
            <person name="Volschenk H."/>
        </authorList>
    </citation>
    <scope>NUCLEOTIDE SEQUENCE [LARGE SCALE GENOMIC DNA]</scope>
    <source>
        <strain evidence="2 3">CAB683</strain>
    </source>
</reference>
<feature type="compositionally biased region" description="Low complexity" evidence="1">
    <location>
        <begin position="103"/>
        <end position="114"/>
    </location>
</feature>
<feature type="region of interest" description="Disordered" evidence="1">
    <location>
        <begin position="437"/>
        <end position="490"/>
    </location>
</feature>
<feature type="region of interest" description="Disordered" evidence="1">
    <location>
        <begin position="97"/>
        <end position="143"/>
    </location>
</feature>
<evidence type="ECO:0000313" key="2">
    <source>
        <dbReference type="EMBL" id="RKU43708.1"/>
    </source>
</evidence>
<gene>
    <name evidence="2" type="ORF">DL546_003193</name>
</gene>